<sequence length="124" mass="13986">MAKQLPDFDTLLAMHREDPAALDKLREELTGEIVEAAPSETKRRLAGLQFRINMELQRAGNPTAAFLKLSGMMQESFSELNFCLNNPVDAVKARHQARQNTPKADILRFVPRNKNTSNNTPTQH</sequence>
<feature type="compositionally biased region" description="Polar residues" evidence="1">
    <location>
        <begin position="113"/>
        <end position="124"/>
    </location>
</feature>
<accession>A0A0S2KCS2</accession>
<dbReference type="InterPro" id="IPR021482">
    <property type="entry name" value="DUF3135"/>
</dbReference>
<keyword evidence="3" id="KW-1185">Reference proteome</keyword>
<dbReference type="OrthoDB" id="5593306at2"/>
<reference evidence="2 3" key="1">
    <citation type="submission" date="2015-11" db="EMBL/GenBank/DDBJ databases">
        <authorList>
            <person name="Zhang Y."/>
            <person name="Guo Z."/>
        </authorList>
    </citation>
    <scope>NUCLEOTIDE SEQUENCE [LARGE SCALE GENOMIC DNA]</scope>
    <source>
        <strain evidence="2 3">KCTC 32221</strain>
    </source>
</reference>
<dbReference type="STRING" id="1249552.PS2015_1233"/>
<dbReference type="EMBL" id="CP013189">
    <property type="protein sequence ID" value="ALO45892.1"/>
    <property type="molecule type" value="Genomic_DNA"/>
</dbReference>
<organism evidence="2 3">
    <name type="scientific">Pseudohongiella spirulinae</name>
    <dbReference type="NCBI Taxonomy" id="1249552"/>
    <lineage>
        <taxon>Bacteria</taxon>
        <taxon>Pseudomonadati</taxon>
        <taxon>Pseudomonadota</taxon>
        <taxon>Gammaproteobacteria</taxon>
        <taxon>Pseudomonadales</taxon>
        <taxon>Pseudohongiellaceae</taxon>
        <taxon>Pseudohongiella</taxon>
    </lineage>
</organism>
<protein>
    <recommendedName>
        <fullName evidence="4">DUF3135 domain-containing protein</fullName>
    </recommendedName>
</protein>
<dbReference type="KEGG" id="pspi:PS2015_1233"/>
<feature type="region of interest" description="Disordered" evidence="1">
    <location>
        <begin position="98"/>
        <end position="124"/>
    </location>
</feature>
<gene>
    <name evidence="2" type="ORF">PS2015_1233</name>
</gene>
<dbReference type="RefSeq" id="WP_058021386.1">
    <property type="nucleotide sequence ID" value="NZ_CP013189.1"/>
</dbReference>
<evidence type="ECO:0000313" key="3">
    <source>
        <dbReference type="Proteomes" id="UP000065641"/>
    </source>
</evidence>
<name>A0A0S2KCS2_9GAMM</name>
<evidence type="ECO:0000313" key="2">
    <source>
        <dbReference type="EMBL" id="ALO45892.1"/>
    </source>
</evidence>
<dbReference type="AlphaFoldDB" id="A0A0S2KCS2"/>
<evidence type="ECO:0000256" key="1">
    <source>
        <dbReference type="SAM" id="MobiDB-lite"/>
    </source>
</evidence>
<evidence type="ECO:0008006" key="4">
    <source>
        <dbReference type="Google" id="ProtNLM"/>
    </source>
</evidence>
<proteinExistence type="predicted"/>
<dbReference type="Pfam" id="PF11333">
    <property type="entry name" value="DUF3135"/>
    <property type="match status" value="1"/>
</dbReference>
<dbReference type="Proteomes" id="UP000065641">
    <property type="component" value="Chromosome"/>
</dbReference>